<dbReference type="InterPro" id="IPR026082">
    <property type="entry name" value="ABCA"/>
</dbReference>
<organism evidence="6">
    <name type="scientific">Grammatophora oceanica</name>
    <dbReference type="NCBI Taxonomy" id="210454"/>
    <lineage>
        <taxon>Eukaryota</taxon>
        <taxon>Sar</taxon>
        <taxon>Stramenopiles</taxon>
        <taxon>Ochrophyta</taxon>
        <taxon>Bacillariophyta</taxon>
        <taxon>Fragilariophyceae</taxon>
        <taxon>Fragilariophycidae</taxon>
        <taxon>Rhabdonematales</taxon>
        <taxon>Grammatophoraceae</taxon>
        <taxon>Grammatophora</taxon>
    </lineage>
</organism>
<dbReference type="Pfam" id="PF23321">
    <property type="entry name" value="R1_ABCA1"/>
    <property type="match status" value="1"/>
</dbReference>
<dbReference type="InterPro" id="IPR056264">
    <property type="entry name" value="R2_ABCA1-4-like"/>
</dbReference>
<protein>
    <recommendedName>
        <fullName evidence="7">ABC transporter domain-containing protein</fullName>
    </recommendedName>
</protein>
<gene>
    <name evidence="6" type="ORF">GOCE00092_LOCUS3494</name>
</gene>
<keyword evidence="2" id="KW-0677">Repeat</keyword>
<accession>A0A7S1URZ1</accession>
<evidence type="ECO:0000256" key="1">
    <source>
        <dbReference type="ARBA" id="ARBA00022448"/>
    </source>
</evidence>
<dbReference type="AlphaFoldDB" id="A0A7S1URZ1"/>
<evidence type="ECO:0000259" key="5">
    <source>
        <dbReference type="Pfam" id="PF23321"/>
    </source>
</evidence>
<feature type="domain" description="ABCA1-4-like C-terminal R2 regulatory" evidence="5">
    <location>
        <begin position="237"/>
        <end position="298"/>
    </location>
</feature>
<dbReference type="GO" id="GO:0016887">
    <property type="term" value="F:ATP hydrolysis activity"/>
    <property type="evidence" value="ECO:0007669"/>
    <property type="project" value="InterPro"/>
</dbReference>
<dbReference type="GO" id="GO:0005319">
    <property type="term" value="F:lipid transporter activity"/>
    <property type="evidence" value="ECO:0007669"/>
    <property type="project" value="TreeGrafter"/>
</dbReference>
<dbReference type="GO" id="GO:0005524">
    <property type="term" value="F:ATP binding"/>
    <property type="evidence" value="ECO:0007669"/>
    <property type="project" value="InterPro"/>
</dbReference>
<dbReference type="Gene3D" id="3.40.50.300">
    <property type="entry name" value="P-loop containing nucleotide triphosphate hydrolases"/>
    <property type="match status" value="1"/>
</dbReference>
<dbReference type="InterPro" id="IPR003439">
    <property type="entry name" value="ABC_transporter-like_ATP-bd"/>
</dbReference>
<dbReference type="GO" id="GO:0016020">
    <property type="term" value="C:membrane"/>
    <property type="evidence" value="ECO:0007669"/>
    <property type="project" value="InterPro"/>
</dbReference>
<evidence type="ECO:0000313" key="6">
    <source>
        <dbReference type="EMBL" id="CAD9274586.1"/>
    </source>
</evidence>
<feature type="domain" description="ABC transporter" evidence="4">
    <location>
        <begin position="17"/>
        <end position="65"/>
    </location>
</feature>
<proteinExistence type="predicted"/>
<dbReference type="Pfam" id="PF00005">
    <property type="entry name" value="ABC_tran"/>
    <property type="match status" value="1"/>
</dbReference>
<evidence type="ECO:0000259" key="4">
    <source>
        <dbReference type="Pfam" id="PF00005"/>
    </source>
</evidence>
<evidence type="ECO:0000256" key="2">
    <source>
        <dbReference type="ARBA" id="ARBA00022737"/>
    </source>
</evidence>
<dbReference type="PANTHER" id="PTHR19229">
    <property type="entry name" value="ATP-BINDING CASSETTE TRANSPORTER SUBFAMILY A ABCA"/>
    <property type="match status" value="1"/>
</dbReference>
<feature type="region of interest" description="Disordered" evidence="3">
    <location>
        <begin position="352"/>
        <end position="382"/>
    </location>
</feature>
<keyword evidence="1" id="KW-0813">Transport</keyword>
<dbReference type="PANTHER" id="PTHR19229:SF36">
    <property type="entry name" value="ATP-BINDING CASSETTE SUB-FAMILY A MEMBER 2"/>
    <property type="match status" value="1"/>
</dbReference>
<evidence type="ECO:0000256" key="3">
    <source>
        <dbReference type="SAM" id="MobiDB-lite"/>
    </source>
</evidence>
<sequence>MYAAIKGVPKEEIADATAEKLSEVGLNEFDSDRLSSGYSGGMKRKLSVACATIGNPQIVFLDEPSTGMDPVARRDMWQVISDMVTGGDTPDEERTSVILTTHSMEECEALCSRIGIMANAHLRCIGSAQHLKTRFGKGFQVQMKLADVERTDSDYLETFAKLAQHAGAQSMENMEGGSDDIHLNLEQTAMALQSLTLDNSLSDKLVETDQTGYAVMSAAKSPVGVPLTQVTTFAVSEARIAAVEKFFSDNFEIYVLRERQYNNVRYEIGSTGVKISSIFALIEEKKEVLHCADYGVSQTSLEQVFNMHAAAAEEIKHLGEDEKVARAAAMQPSGEQQMAPVKAVPVKAVPVKAAAAAPPPPREPQYVQGTMSDGASEDGYEA</sequence>
<dbReference type="SUPFAM" id="SSF52540">
    <property type="entry name" value="P-loop containing nucleoside triphosphate hydrolases"/>
    <property type="match status" value="1"/>
</dbReference>
<dbReference type="InterPro" id="IPR027417">
    <property type="entry name" value="P-loop_NTPase"/>
</dbReference>
<name>A0A7S1URZ1_9STRA</name>
<reference evidence="6" key="1">
    <citation type="submission" date="2021-01" db="EMBL/GenBank/DDBJ databases">
        <authorList>
            <person name="Corre E."/>
            <person name="Pelletier E."/>
            <person name="Niang G."/>
            <person name="Scheremetjew M."/>
            <person name="Finn R."/>
            <person name="Kale V."/>
            <person name="Holt S."/>
            <person name="Cochrane G."/>
            <person name="Meng A."/>
            <person name="Brown T."/>
            <person name="Cohen L."/>
        </authorList>
    </citation>
    <scope>NUCLEOTIDE SEQUENCE</scope>
    <source>
        <strain evidence="6">CCMP 410</strain>
    </source>
</reference>
<dbReference type="EMBL" id="HBGK01006692">
    <property type="protein sequence ID" value="CAD9274586.1"/>
    <property type="molecule type" value="Transcribed_RNA"/>
</dbReference>
<evidence type="ECO:0008006" key="7">
    <source>
        <dbReference type="Google" id="ProtNLM"/>
    </source>
</evidence>
<dbReference type="GO" id="GO:0140359">
    <property type="term" value="F:ABC-type transporter activity"/>
    <property type="evidence" value="ECO:0007669"/>
    <property type="project" value="InterPro"/>
</dbReference>